<evidence type="ECO:0000256" key="1">
    <source>
        <dbReference type="ARBA" id="ARBA00001974"/>
    </source>
</evidence>
<dbReference type="InterPro" id="IPR006076">
    <property type="entry name" value="FAD-dep_OxRdtase"/>
</dbReference>
<dbReference type="PRINTS" id="PR01001">
    <property type="entry name" value="FADG3PDH"/>
</dbReference>
<dbReference type="SUPFAM" id="SSF51905">
    <property type="entry name" value="FAD/NAD(P)-binding domain"/>
    <property type="match status" value="1"/>
</dbReference>
<comment type="cofactor">
    <cofactor evidence="1">
        <name>FAD</name>
        <dbReference type="ChEBI" id="CHEBI:57692"/>
    </cofactor>
</comment>
<evidence type="ECO:0000256" key="3">
    <source>
        <dbReference type="ARBA" id="ARBA00022630"/>
    </source>
</evidence>
<keyword evidence="4" id="KW-0274">FAD</keyword>
<keyword evidence="3" id="KW-0285">Flavoprotein</keyword>
<evidence type="ECO:0000313" key="10">
    <source>
        <dbReference type="Proteomes" id="UP000094869"/>
    </source>
</evidence>
<dbReference type="AlphaFoldDB" id="A0A1E3UIT0"/>
<gene>
    <name evidence="7" type="ORF">BEI59_11855</name>
    <name evidence="8" type="ORF">BEI63_17550</name>
</gene>
<dbReference type="SUPFAM" id="SSF54373">
    <property type="entry name" value="FAD-linked reductases, C-terminal domain"/>
    <property type="match status" value="1"/>
</dbReference>
<comment type="similarity">
    <text evidence="2">Belongs to the FAD-dependent glycerol-3-phosphate dehydrogenase family.</text>
</comment>
<dbReference type="PANTHER" id="PTHR13847">
    <property type="entry name" value="SARCOSINE DEHYDROGENASE-RELATED"/>
    <property type="match status" value="1"/>
</dbReference>
<dbReference type="InterPro" id="IPR000447">
    <property type="entry name" value="G3P_DH_FAD-dep"/>
</dbReference>
<accession>A0A1E3UIT0</accession>
<dbReference type="PANTHER" id="PTHR13847:SF287">
    <property type="entry name" value="FAD-DEPENDENT OXIDOREDUCTASE DOMAIN-CONTAINING PROTEIN 1"/>
    <property type="match status" value="1"/>
</dbReference>
<reference evidence="7 9" key="2">
    <citation type="submission" date="2016-08" db="EMBL/GenBank/DDBJ databases">
        <authorList>
            <person name="Seilhamer J.J."/>
        </authorList>
    </citation>
    <scope>NUCLEOTIDE SEQUENCE [LARGE SCALE GENOMIC DNA]</scope>
    <source>
        <strain evidence="7 9">NML150140-1</strain>
    </source>
</reference>
<dbReference type="EMBL" id="MEHD01000025">
    <property type="protein sequence ID" value="ODR54735.1"/>
    <property type="molecule type" value="Genomic_DNA"/>
</dbReference>
<dbReference type="Pfam" id="PF01266">
    <property type="entry name" value="DAO"/>
    <property type="match status" value="1"/>
</dbReference>
<evidence type="ECO:0000313" key="7">
    <source>
        <dbReference type="EMBL" id="ODR52193.1"/>
    </source>
</evidence>
<sequence>MSRIYDVAVIGAGVIGAAVSYFTALDGADVILLDKGDIAEGTSSKSDGNILVCDKMPGFDSRLAKMSQDMYPQLEKELDYPIEWRRRGSLYLCETEEELEIARDYCSQMAAQGIPMRMMDQKDIQEDEPYLAKDLPGGIETACDSSLYPIGLSYGYALTARKLGAKLSLHNPVTAIAKEQDFFIIQTEQGEIHARNVVNCAGVWSPSIGAMLGLSIPVSARQGQILVSEQTFPVARRKVHEFGYMLAKFGTGNYKRPVSERVVRNGVAFVFEPTAADNFLIGSSRRFAGEDIRTDIEVMQALAERAIRFFPIIRDIKVIRAYSGLRPFTPDHLPIVSDTPVPGFFIAAGHEGDGIGLSAITGQLISNLIAGREQPIDISPLSFGRFQQS</sequence>
<evidence type="ECO:0000259" key="6">
    <source>
        <dbReference type="Pfam" id="PF01266"/>
    </source>
</evidence>
<dbReference type="RefSeq" id="WP_069410062.1">
    <property type="nucleotide sequence ID" value="NZ_DAWDRA010000028.1"/>
</dbReference>
<dbReference type="OrthoDB" id="9794226at2"/>
<dbReference type="Proteomes" id="UP000094271">
    <property type="component" value="Unassembled WGS sequence"/>
</dbReference>
<dbReference type="EMBL" id="MEHA01000007">
    <property type="protein sequence ID" value="ODR52193.1"/>
    <property type="molecule type" value="Genomic_DNA"/>
</dbReference>
<evidence type="ECO:0000256" key="5">
    <source>
        <dbReference type="ARBA" id="ARBA00023002"/>
    </source>
</evidence>
<feature type="domain" description="FAD dependent oxidoreductase" evidence="6">
    <location>
        <begin position="6"/>
        <end position="367"/>
    </location>
</feature>
<evidence type="ECO:0000256" key="4">
    <source>
        <dbReference type="ARBA" id="ARBA00022827"/>
    </source>
</evidence>
<dbReference type="GO" id="GO:0004368">
    <property type="term" value="F:glycerol-3-phosphate dehydrogenase (quinone) activity"/>
    <property type="evidence" value="ECO:0007669"/>
    <property type="project" value="InterPro"/>
</dbReference>
<dbReference type="Gene3D" id="3.50.50.60">
    <property type="entry name" value="FAD/NAD(P)-binding domain"/>
    <property type="match status" value="1"/>
</dbReference>
<dbReference type="GO" id="GO:0006072">
    <property type="term" value="P:glycerol-3-phosphate metabolic process"/>
    <property type="evidence" value="ECO:0007669"/>
    <property type="project" value="InterPro"/>
</dbReference>
<comment type="caution">
    <text evidence="7">The sequence shown here is derived from an EMBL/GenBank/DDBJ whole genome shotgun (WGS) entry which is preliminary data.</text>
</comment>
<dbReference type="InterPro" id="IPR036188">
    <property type="entry name" value="FAD/NAD-bd_sf"/>
</dbReference>
<dbReference type="Proteomes" id="UP000094869">
    <property type="component" value="Unassembled WGS sequence"/>
</dbReference>
<protein>
    <recommendedName>
        <fullName evidence="6">FAD dependent oxidoreductase domain-containing protein</fullName>
    </recommendedName>
</protein>
<name>A0A1E3UIT0_9FIRM</name>
<evidence type="ECO:0000256" key="2">
    <source>
        <dbReference type="ARBA" id="ARBA00007330"/>
    </source>
</evidence>
<keyword evidence="5" id="KW-0560">Oxidoreductase</keyword>
<keyword evidence="10" id="KW-1185">Reference proteome</keyword>
<dbReference type="GO" id="GO:0005737">
    <property type="term" value="C:cytoplasm"/>
    <property type="evidence" value="ECO:0007669"/>
    <property type="project" value="TreeGrafter"/>
</dbReference>
<reference evidence="8 10" key="1">
    <citation type="submission" date="2016-08" db="EMBL/GenBank/DDBJ databases">
        <title>Characterization of Isolates of Eisenbergiella tayi Derived from Blood Cultures, Using Whole Genome Sequencing.</title>
        <authorList>
            <person name="Bernier A.-M."/>
            <person name="Burdz T."/>
            <person name="Wiebe D."/>
            <person name="Bernard K."/>
        </authorList>
    </citation>
    <scope>NUCLEOTIDE SEQUENCE [LARGE SCALE GENOMIC DNA]</scope>
    <source>
        <strain evidence="8 10">NML120146</strain>
    </source>
</reference>
<proteinExistence type="inferred from homology"/>
<evidence type="ECO:0000313" key="9">
    <source>
        <dbReference type="Proteomes" id="UP000094271"/>
    </source>
</evidence>
<organism evidence="7 9">
    <name type="scientific">Eisenbergiella tayi</name>
    <dbReference type="NCBI Taxonomy" id="1432052"/>
    <lineage>
        <taxon>Bacteria</taxon>
        <taxon>Bacillati</taxon>
        <taxon>Bacillota</taxon>
        <taxon>Clostridia</taxon>
        <taxon>Lachnospirales</taxon>
        <taxon>Lachnospiraceae</taxon>
        <taxon>Eisenbergiella</taxon>
    </lineage>
</organism>
<dbReference type="Gene3D" id="3.30.9.10">
    <property type="entry name" value="D-Amino Acid Oxidase, subunit A, domain 2"/>
    <property type="match status" value="1"/>
</dbReference>
<evidence type="ECO:0000313" key="8">
    <source>
        <dbReference type="EMBL" id="ODR54735.1"/>
    </source>
</evidence>